<dbReference type="Gene3D" id="1.10.30.50">
    <property type="match status" value="1"/>
</dbReference>
<organism evidence="1">
    <name type="scientific">uncultured Caudovirales phage</name>
    <dbReference type="NCBI Taxonomy" id="2100421"/>
    <lineage>
        <taxon>Viruses</taxon>
        <taxon>Duplodnaviria</taxon>
        <taxon>Heunggongvirae</taxon>
        <taxon>Uroviricota</taxon>
        <taxon>Caudoviricetes</taxon>
        <taxon>Peduoviridae</taxon>
        <taxon>Maltschvirus</taxon>
        <taxon>Maltschvirus maltsch</taxon>
    </lineage>
</organism>
<protein>
    <submittedName>
        <fullName evidence="1">HNHc domain containing protein</fullName>
    </submittedName>
</protein>
<proteinExistence type="predicted"/>
<dbReference type="CDD" id="cd00085">
    <property type="entry name" value="HNHc"/>
    <property type="match status" value="1"/>
</dbReference>
<reference evidence="1" key="1">
    <citation type="submission" date="2020-05" db="EMBL/GenBank/DDBJ databases">
        <authorList>
            <person name="Chiriac C."/>
            <person name="Salcher M."/>
            <person name="Ghai R."/>
            <person name="Kavagutti S V."/>
        </authorList>
    </citation>
    <scope>NUCLEOTIDE SEQUENCE</scope>
</reference>
<accession>A0A6J5TAJ7</accession>
<dbReference type="InterPro" id="IPR003615">
    <property type="entry name" value="HNH_nuc"/>
</dbReference>
<gene>
    <name evidence="1" type="ORF">UFOVP22_20</name>
</gene>
<dbReference type="EMBL" id="LR797818">
    <property type="protein sequence ID" value="CAB4240875.1"/>
    <property type="molecule type" value="Genomic_DNA"/>
</dbReference>
<sequence>MKKLLNEFIICIRLNILSEWTPGRLKSFITSTLRGGFRKFPPKYETLKAASIGKRMNLKTKRMAEHFTCNMCKKAFPAKEVNCDHIEPVVCPYTGFVDWNTFISRLFCDGGNLQILCNPCHDIKTAEERIERKATNVKK</sequence>
<evidence type="ECO:0000313" key="1">
    <source>
        <dbReference type="EMBL" id="CAB4240875.1"/>
    </source>
</evidence>
<name>A0A6J5TAJ7_9CAUD</name>